<dbReference type="PANTHER" id="PTHR30349:SF64">
    <property type="entry name" value="PROPHAGE INTEGRASE INTD-RELATED"/>
    <property type="match status" value="1"/>
</dbReference>
<dbReference type="GO" id="GO:0015074">
    <property type="term" value="P:DNA integration"/>
    <property type="evidence" value="ECO:0007669"/>
    <property type="project" value="InterPro"/>
</dbReference>
<accession>A0AAD2MGA8</accession>
<keyword evidence="1" id="KW-0233">DNA recombination</keyword>
<dbReference type="GO" id="GO:0006310">
    <property type="term" value="P:DNA recombination"/>
    <property type="evidence" value="ECO:0007669"/>
    <property type="project" value="UniProtKB-KW"/>
</dbReference>
<dbReference type="AlphaFoldDB" id="A0AAD2MGA8"/>
<dbReference type="InterPro" id="IPR050090">
    <property type="entry name" value="Tyrosine_recombinase_XerCD"/>
</dbReference>
<dbReference type="Gene3D" id="1.10.443.10">
    <property type="entry name" value="Intergrase catalytic core"/>
    <property type="match status" value="1"/>
</dbReference>
<dbReference type="InterPro" id="IPR013762">
    <property type="entry name" value="Integrase-like_cat_sf"/>
</dbReference>
<feature type="domain" description="Tyr recombinase" evidence="2">
    <location>
        <begin position="1"/>
        <end position="121"/>
    </location>
</feature>
<dbReference type="Pfam" id="PF00589">
    <property type="entry name" value="Phage_integrase"/>
    <property type="match status" value="1"/>
</dbReference>
<dbReference type="InterPro" id="IPR002104">
    <property type="entry name" value="Integrase_catalytic"/>
</dbReference>
<proteinExistence type="predicted"/>
<dbReference type="SUPFAM" id="SSF56349">
    <property type="entry name" value="DNA breaking-rejoining enzymes"/>
    <property type="match status" value="1"/>
</dbReference>
<sequence>NRIITIDDNTLSLLNKIKVYQSAEKLKDSTFNKNKLVFINGNCFPPSNNAINKSLKRYCKKLGFNKDISIHGLRHTHATLLLYNDCNIKYLSKRLGHNTIVTTLETYSHVIDEMEQKESYKISELMNKINEI</sequence>
<evidence type="ECO:0000259" key="2">
    <source>
        <dbReference type="PROSITE" id="PS51898"/>
    </source>
</evidence>
<evidence type="ECO:0000313" key="4">
    <source>
        <dbReference type="Proteomes" id="UP000489121"/>
    </source>
</evidence>
<dbReference type="InterPro" id="IPR011010">
    <property type="entry name" value="DNA_brk_join_enz"/>
</dbReference>
<evidence type="ECO:0000313" key="3">
    <source>
        <dbReference type="EMBL" id="ECY9782582.1"/>
    </source>
</evidence>
<protein>
    <submittedName>
        <fullName evidence="3">Tyrosine-type recombinase/integrase</fullName>
    </submittedName>
</protein>
<feature type="non-terminal residue" evidence="3">
    <location>
        <position position="1"/>
    </location>
</feature>
<dbReference type="PANTHER" id="PTHR30349">
    <property type="entry name" value="PHAGE INTEGRASE-RELATED"/>
    <property type="match status" value="1"/>
</dbReference>
<name>A0AAD2MGA8_LISMN</name>
<dbReference type="EMBL" id="AALGDA010000014">
    <property type="protein sequence ID" value="ECY9782582.1"/>
    <property type="molecule type" value="Genomic_DNA"/>
</dbReference>
<dbReference type="GO" id="GO:0003677">
    <property type="term" value="F:DNA binding"/>
    <property type="evidence" value="ECO:0007669"/>
    <property type="project" value="InterPro"/>
</dbReference>
<gene>
    <name evidence="3" type="ORF">F6515_06200</name>
</gene>
<dbReference type="Proteomes" id="UP000489121">
    <property type="component" value="Unassembled WGS sequence"/>
</dbReference>
<dbReference type="PROSITE" id="PS51898">
    <property type="entry name" value="TYR_RECOMBINASE"/>
    <property type="match status" value="1"/>
</dbReference>
<organism evidence="3 4">
    <name type="scientific">Listeria monocytogenes</name>
    <dbReference type="NCBI Taxonomy" id="1639"/>
    <lineage>
        <taxon>Bacteria</taxon>
        <taxon>Bacillati</taxon>
        <taxon>Bacillota</taxon>
        <taxon>Bacilli</taxon>
        <taxon>Bacillales</taxon>
        <taxon>Listeriaceae</taxon>
        <taxon>Listeria</taxon>
    </lineage>
</organism>
<evidence type="ECO:0000256" key="1">
    <source>
        <dbReference type="ARBA" id="ARBA00023172"/>
    </source>
</evidence>
<comment type="caution">
    <text evidence="3">The sequence shown here is derived from an EMBL/GenBank/DDBJ whole genome shotgun (WGS) entry which is preliminary data.</text>
</comment>
<reference evidence="3 4" key="1">
    <citation type="submission" date="2019-09" db="EMBL/GenBank/DDBJ databases">
        <authorList>
            <consortium name="PulseNet: The National Subtyping Network for Foodborne Disease Surveillance"/>
            <person name="Tarr C.L."/>
            <person name="Trees E."/>
            <person name="Katz L.S."/>
            <person name="Carleton-Romer H.A."/>
            <person name="Stroika S."/>
            <person name="Kucerova Z."/>
            <person name="Roache K.F."/>
            <person name="Sabol A.L."/>
            <person name="Besser J."/>
            <person name="Gerner-Smidt P."/>
        </authorList>
    </citation>
    <scope>NUCLEOTIDE SEQUENCE [LARGE SCALE GENOMIC DNA]</scope>
    <source>
        <strain evidence="3 4">PNUSAL005692</strain>
    </source>
</reference>